<keyword evidence="6" id="KW-0460">Magnesium</keyword>
<gene>
    <name evidence="13" type="ORF">TH19_22940</name>
</gene>
<evidence type="ECO:0000256" key="2">
    <source>
        <dbReference type="ARBA" id="ARBA00022695"/>
    </source>
</evidence>
<evidence type="ECO:0000256" key="7">
    <source>
        <dbReference type="ARBA" id="ARBA00023080"/>
    </source>
</evidence>
<dbReference type="AlphaFoldDB" id="A0A367VVQ5"/>
<dbReference type="GO" id="GO:0005524">
    <property type="term" value="F:ATP binding"/>
    <property type="evidence" value="ECO:0007669"/>
    <property type="project" value="UniProtKB-KW"/>
</dbReference>
<keyword evidence="2" id="KW-0548">Nucleotidyltransferase</keyword>
<evidence type="ECO:0000313" key="13">
    <source>
        <dbReference type="EMBL" id="RCK29738.1"/>
    </source>
</evidence>
<keyword evidence="3" id="KW-0479">Metal-binding</keyword>
<dbReference type="InterPro" id="IPR048445">
    <property type="entry name" value="DncV-like_NTFase"/>
</dbReference>
<dbReference type="InterPro" id="IPR006116">
    <property type="entry name" value="NT_2-5OAS_ClassI-CCAase"/>
</dbReference>
<dbReference type="Pfam" id="PF21654">
    <property type="entry name" value="DncV-like_NTFase"/>
    <property type="match status" value="1"/>
</dbReference>
<dbReference type="GO" id="GO:0051607">
    <property type="term" value="P:defense response to virus"/>
    <property type="evidence" value="ECO:0007669"/>
    <property type="project" value="UniProtKB-KW"/>
</dbReference>
<keyword evidence="7" id="KW-0546">Nucleotide metabolism</keyword>
<feature type="compositionally biased region" description="Low complexity" evidence="11">
    <location>
        <begin position="375"/>
        <end position="389"/>
    </location>
</feature>
<accession>A0A367VVQ5</accession>
<keyword evidence="4" id="KW-0547">Nucleotide-binding</keyword>
<evidence type="ECO:0000259" key="12">
    <source>
        <dbReference type="Pfam" id="PF21654"/>
    </source>
</evidence>
<organism evidence="13 14">
    <name type="scientific">Thalassospira profundimaris</name>
    <dbReference type="NCBI Taxonomy" id="502049"/>
    <lineage>
        <taxon>Bacteria</taxon>
        <taxon>Pseudomonadati</taxon>
        <taxon>Pseudomonadota</taxon>
        <taxon>Alphaproteobacteria</taxon>
        <taxon>Rhodospirillales</taxon>
        <taxon>Thalassospiraceae</taxon>
        <taxon>Thalassospira</taxon>
    </lineage>
</organism>
<keyword evidence="8" id="KW-0051">Antiviral defense</keyword>
<evidence type="ECO:0000256" key="5">
    <source>
        <dbReference type="ARBA" id="ARBA00022840"/>
    </source>
</evidence>
<evidence type="ECO:0000256" key="10">
    <source>
        <dbReference type="ARBA" id="ARBA00048304"/>
    </source>
</evidence>
<dbReference type="RefSeq" id="WP_114104543.1">
    <property type="nucleotide sequence ID" value="NZ_JPWF01000031.1"/>
</dbReference>
<comment type="catalytic activity">
    <reaction evidence="10">
        <text>GTP + ATP = 3',3'-cGAMP + 2 diphosphate</text>
        <dbReference type="Rhea" id="RHEA:35647"/>
        <dbReference type="ChEBI" id="CHEBI:30616"/>
        <dbReference type="ChEBI" id="CHEBI:33019"/>
        <dbReference type="ChEBI" id="CHEBI:37565"/>
        <dbReference type="ChEBI" id="CHEBI:71501"/>
    </reaction>
    <physiologicalReaction direction="left-to-right" evidence="10">
        <dbReference type="Rhea" id="RHEA:35648"/>
    </physiologicalReaction>
</comment>
<comment type="caution">
    <text evidence="13">The sequence shown here is derived from an EMBL/GenBank/DDBJ whole genome shotgun (WGS) entry which is preliminary data.</text>
</comment>
<evidence type="ECO:0000256" key="4">
    <source>
        <dbReference type="ARBA" id="ARBA00022741"/>
    </source>
</evidence>
<keyword evidence="1" id="KW-0808">Transferase</keyword>
<dbReference type="Proteomes" id="UP000253226">
    <property type="component" value="Unassembled WGS sequence"/>
</dbReference>
<feature type="region of interest" description="Disordered" evidence="11">
    <location>
        <begin position="369"/>
        <end position="404"/>
    </location>
</feature>
<sequence>MSTLTKQAEDYLDALANELEIPPARYEQAERSYKTLGEWFHRPTSSVAKYEPEVFVQGSFRLGTVIKPNSSEEQYDIDCACVLSGLSKLDVSQAQLKTLLGDEIKAYRKAKNMAKEVQSKQRCWRLEYSDEAQFHMDVVPSLPNGQDQRRLLEAQSFDASFADTAIAITDDQAANFDNISEDWPRSNPKGYAEWFKARMGKAFTRRREQVLNEMRAKDVTASIEDVPTYRVRTPLQSAIMILKRHRDIMFAEDSANAPISIIISTLAAHAYENEETIGSALIAILARMEHSIEYDGNKVIIRNPTDWTENFADKWEKHPERREAFGEWLAQVRETFEVVAKESSRSVITGHLGPKIGEELAKRIDAGSSGSLMRAPSAATAGAIASKPAFGNEQRRPTKPKGFA</sequence>
<evidence type="ECO:0000313" key="14">
    <source>
        <dbReference type="Proteomes" id="UP000253226"/>
    </source>
</evidence>
<proteinExistence type="predicted"/>
<dbReference type="GO" id="GO:0016779">
    <property type="term" value="F:nucleotidyltransferase activity"/>
    <property type="evidence" value="ECO:0007669"/>
    <property type="project" value="UniProtKB-KW"/>
</dbReference>
<protein>
    <recommendedName>
        <fullName evidence="9">Cyclic GMP-AMP synthase</fullName>
    </recommendedName>
</protein>
<dbReference type="CDD" id="cd05400">
    <property type="entry name" value="NT_2-5OAS_ClassI-CCAase"/>
    <property type="match status" value="1"/>
</dbReference>
<dbReference type="GO" id="GO:0046872">
    <property type="term" value="F:metal ion binding"/>
    <property type="evidence" value="ECO:0007669"/>
    <property type="project" value="UniProtKB-KW"/>
</dbReference>
<reference evidence="13 14" key="1">
    <citation type="submission" date="2014-07" db="EMBL/GenBank/DDBJ databases">
        <title>Draft genome sequence of Thalassospira profundimaris 35.</title>
        <authorList>
            <person name="Lai Q."/>
            <person name="Shao Z."/>
        </authorList>
    </citation>
    <scope>NUCLEOTIDE SEQUENCE [LARGE SCALE GENOMIC DNA]</scope>
    <source>
        <strain evidence="13 14">35</strain>
    </source>
</reference>
<name>A0A367VVQ5_9PROT</name>
<dbReference type="OrthoDB" id="1118920at2"/>
<feature type="domain" description="Cyclic GMP-AMP synthase DncV-like nucleotidyltransferase" evidence="12">
    <location>
        <begin position="52"/>
        <end position="138"/>
    </location>
</feature>
<dbReference type="EMBL" id="JPWF01000031">
    <property type="protein sequence ID" value="RCK29738.1"/>
    <property type="molecule type" value="Genomic_DNA"/>
</dbReference>
<evidence type="ECO:0000256" key="1">
    <source>
        <dbReference type="ARBA" id="ARBA00022679"/>
    </source>
</evidence>
<evidence type="ECO:0000256" key="8">
    <source>
        <dbReference type="ARBA" id="ARBA00023118"/>
    </source>
</evidence>
<dbReference type="GO" id="GO:0009117">
    <property type="term" value="P:nucleotide metabolic process"/>
    <property type="evidence" value="ECO:0007669"/>
    <property type="project" value="UniProtKB-KW"/>
</dbReference>
<keyword evidence="5" id="KW-0067">ATP-binding</keyword>
<evidence type="ECO:0000256" key="3">
    <source>
        <dbReference type="ARBA" id="ARBA00022723"/>
    </source>
</evidence>
<evidence type="ECO:0000256" key="11">
    <source>
        <dbReference type="SAM" id="MobiDB-lite"/>
    </source>
</evidence>
<evidence type="ECO:0000256" key="9">
    <source>
        <dbReference type="ARBA" id="ARBA00044145"/>
    </source>
</evidence>
<evidence type="ECO:0000256" key="6">
    <source>
        <dbReference type="ARBA" id="ARBA00022842"/>
    </source>
</evidence>